<dbReference type="InterPro" id="IPR029052">
    <property type="entry name" value="Metallo-depent_PP-like"/>
</dbReference>
<reference evidence="6 7" key="1">
    <citation type="submission" date="2019-06" db="EMBL/GenBank/DDBJ databases">
        <title>Sequencing the genomes of 1000 actinobacteria strains.</title>
        <authorList>
            <person name="Klenk H.-P."/>
        </authorList>
    </citation>
    <scope>NUCLEOTIDE SEQUENCE [LARGE SCALE GENOMIC DNA]</scope>
    <source>
        <strain evidence="6 7">DSM 24083</strain>
    </source>
</reference>
<dbReference type="InterPro" id="IPR050884">
    <property type="entry name" value="CNP_phosphodiesterase-III"/>
</dbReference>
<keyword evidence="2" id="KW-0378">Hydrolase</keyword>
<comment type="similarity">
    <text evidence="4">Belongs to the cyclic nucleotide phosphodiesterase class-III family.</text>
</comment>
<dbReference type="PANTHER" id="PTHR42988:SF2">
    <property type="entry name" value="CYCLIC NUCLEOTIDE PHOSPHODIESTERASE CBUA0032-RELATED"/>
    <property type="match status" value="1"/>
</dbReference>
<keyword evidence="3" id="KW-0408">Iron</keyword>
<evidence type="ECO:0000256" key="4">
    <source>
        <dbReference type="ARBA" id="ARBA00025742"/>
    </source>
</evidence>
<dbReference type="GO" id="GO:0016787">
    <property type="term" value="F:hydrolase activity"/>
    <property type="evidence" value="ECO:0007669"/>
    <property type="project" value="UniProtKB-KW"/>
</dbReference>
<dbReference type="Gene3D" id="3.60.21.10">
    <property type="match status" value="1"/>
</dbReference>
<dbReference type="GO" id="GO:0046872">
    <property type="term" value="F:metal ion binding"/>
    <property type="evidence" value="ECO:0007669"/>
    <property type="project" value="UniProtKB-KW"/>
</dbReference>
<evidence type="ECO:0000256" key="1">
    <source>
        <dbReference type="ARBA" id="ARBA00022723"/>
    </source>
</evidence>
<dbReference type="OrthoDB" id="5241795at2"/>
<sequence length="270" mass="29200">MTTPSPTLRLIQISDLHLVEEGKLLRDVMDTPNRMRDALDRVLTLGPAAVILSGDLGQRNHYVHDDVAAYVGHFQEQLGIPFITVGGNHDPIDSVGPAFNPAKIASGPELCDTVHDVQGLRIIGLDSHGVGRNFGHLTQEQLDWLAQMTAEPARHGTLLVVHHPPLPSTTTAQRGSGLQNAKALHDVIKASDVRAILSGHYHYQVAGTLGHIPVWVSGAASYNFDLFAPGEVLRGMADGWATLVDVYPETITFSSLLLTHRDEVFAKTVG</sequence>
<comment type="caution">
    <text evidence="6">The sequence shown here is derived from an EMBL/GenBank/DDBJ whole genome shotgun (WGS) entry which is preliminary data.</text>
</comment>
<dbReference type="Proteomes" id="UP000319746">
    <property type="component" value="Unassembled WGS sequence"/>
</dbReference>
<dbReference type="SUPFAM" id="SSF56300">
    <property type="entry name" value="Metallo-dependent phosphatases"/>
    <property type="match status" value="1"/>
</dbReference>
<dbReference type="EMBL" id="VFOU01000001">
    <property type="protein sequence ID" value="TQL73709.1"/>
    <property type="molecule type" value="Genomic_DNA"/>
</dbReference>
<keyword evidence="7" id="KW-1185">Reference proteome</keyword>
<proteinExistence type="inferred from homology"/>
<feature type="domain" description="Calcineurin-like phosphoesterase" evidence="5">
    <location>
        <begin position="8"/>
        <end position="203"/>
    </location>
</feature>
<evidence type="ECO:0000259" key="5">
    <source>
        <dbReference type="Pfam" id="PF00149"/>
    </source>
</evidence>
<dbReference type="RefSeq" id="WP_141863838.1">
    <property type="nucleotide sequence ID" value="NZ_BAABAN010000017.1"/>
</dbReference>
<evidence type="ECO:0000256" key="2">
    <source>
        <dbReference type="ARBA" id="ARBA00022801"/>
    </source>
</evidence>
<evidence type="ECO:0000313" key="7">
    <source>
        <dbReference type="Proteomes" id="UP000319746"/>
    </source>
</evidence>
<accession>A0A543AMC8</accession>
<keyword evidence="1" id="KW-0479">Metal-binding</keyword>
<organism evidence="6 7">
    <name type="scientific">Enteractinococcus coprophilus</name>
    <dbReference type="NCBI Taxonomy" id="1027633"/>
    <lineage>
        <taxon>Bacteria</taxon>
        <taxon>Bacillati</taxon>
        <taxon>Actinomycetota</taxon>
        <taxon>Actinomycetes</taxon>
        <taxon>Micrococcales</taxon>
        <taxon>Micrococcaceae</taxon>
    </lineage>
</organism>
<name>A0A543AMC8_9MICC</name>
<evidence type="ECO:0000256" key="3">
    <source>
        <dbReference type="ARBA" id="ARBA00023004"/>
    </source>
</evidence>
<evidence type="ECO:0000313" key="6">
    <source>
        <dbReference type="EMBL" id="TQL73709.1"/>
    </source>
</evidence>
<dbReference type="InterPro" id="IPR004843">
    <property type="entry name" value="Calcineurin-like_PHP"/>
</dbReference>
<gene>
    <name evidence="6" type="ORF">FB556_0152</name>
</gene>
<dbReference type="AlphaFoldDB" id="A0A543AMC8"/>
<protein>
    <submittedName>
        <fullName evidence="6">Calcineurin-like phosphoesterase family protein</fullName>
    </submittedName>
</protein>
<dbReference type="PANTHER" id="PTHR42988">
    <property type="entry name" value="PHOSPHOHYDROLASE"/>
    <property type="match status" value="1"/>
</dbReference>
<dbReference type="Pfam" id="PF00149">
    <property type="entry name" value="Metallophos"/>
    <property type="match status" value="1"/>
</dbReference>